<keyword evidence="3" id="KW-0238">DNA-binding</keyword>
<protein>
    <submittedName>
        <fullName evidence="6">LysR family transcriptional regulator</fullName>
    </submittedName>
</protein>
<dbReference type="InterPro" id="IPR005119">
    <property type="entry name" value="LysR_subst-bd"/>
</dbReference>
<proteinExistence type="inferred from homology"/>
<comment type="caution">
    <text evidence="6">The sequence shown here is derived from an EMBL/GenBank/DDBJ whole genome shotgun (WGS) entry which is preliminary data.</text>
</comment>
<evidence type="ECO:0000256" key="4">
    <source>
        <dbReference type="ARBA" id="ARBA00023163"/>
    </source>
</evidence>
<dbReference type="CDD" id="cd08474">
    <property type="entry name" value="PBP2_CrgA_like_5"/>
    <property type="match status" value="1"/>
</dbReference>
<gene>
    <name evidence="6" type="ORF">AA106556_0142</name>
</gene>
<dbReference type="Proteomes" id="UP001062443">
    <property type="component" value="Unassembled WGS sequence"/>
</dbReference>
<keyword evidence="4" id="KW-0804">Transcription</keyword>
<dbReference type="InterPro" id="IPR058163">
    <property type="entry name" value="LysR-type_TF_proteobact-type"/>
</dbReference>
<evidence type="ECO:0000256" key="1">
    <source>
        <dbReference type="ARBA" id="ARBA00009437"/>
    </source>
</evidence>
<evidence type="ECO:0000256" key="2">
    <source>
        <dbReference type="ARBA" id="ARBA00023015"/>
    </source>
</evidence>
<dbReference type="Pfam" id="PF03466">
    <property type="entry name" value="LysR_substrate"/>
    <property type="match status" value="1"/>
</dbReference>
<dbReference type="Gene3D" id="1.10.10.10">
    <property type="entry name" value="Winged helix-like DNA-binding domain superfamily/Winged helix DNA-binding domain"/>
    <property type="match status" value="1"/>
</dbReference>
<evidence type="ECO:0000313" key="6">
    <source>
        <dbReference type="EMBL" id="GBR43579.1"/>
    </source>
</evidence>
<dbReference type="PANTHER" id="PTHR30537:SF1">
    <property type="entry name" value="HTH-TYPE TRANSCRIPTIONAL REGULATOR PGRR"/>
    <property type="match status" value="1"/>
</dbReference>
<dbReference type="InterPro" id="IPR036390">
    <property type="entry name" value="WH_DNA-bd_sf"/>
</dbReference>
<accession>A0ABQ0QGC6</accession>
<dbReference type="InterPro" id="IPR036388">
    <property type="entry name" value="WH-like_DNA-bd_sf"/>
</dbReference>
<dbReference type="EMBL" id="BAQB01000001">
    <property type="protein sequence ID" value="GBR43579.1"/>
    <property type="molecule type" value="Genomic_DNA"/>
</dbReference>
<dbReference type="SUPFAM" id="SSF53850">
    <property type="entry name" value="Periplasmic binding protein-like II"/>
    <property type="match status" value="1"/>
</dbReference>
<evidence type="ECO:0000259" key="5">
    <source>
        <dbReference type="PROSITE" id="PS50931"/>
    </source>
</evidence>
<dbReference type="PROSITE" id="PS50931">
    <property type="entry name" value="HTH_LYSR"/>
    <property type="match status" value="1"/>
</dbReference>
<dbReference type="InterPro" id="IPR000847">
    <property type="entry name" value="LysR_HTH_N"/>
</dbReference>
<reference evidence="6" key="1">
    <citation type="submission" date="2013-04" db="EMBL/GenBank/DDBJ databases">
        <title>The genome sequencing project of 58 acetic acid bacteria.</title>
        <authorList>
            <person name="Okamoto-Kainuma A."/>
            <person name="Ishikawa M."/>
            <person name="Umino S."/>
            <person name="Koizumi Y."/>
            <person name="Shiwa Y."/>
            <person name="Yoshikawa H."/>
            <person name="Matsutani M."/>
            <person name="Matsushita K."/>
        </authorList>
    </citation>
    <scope>NUCLEOTIDE SEQUENCE</scope>
    <source>
        <strain evidence="6">NBRC 106556</strain>
    </source>
</reference>
<comment type="similarity">
    <text evidence="1">Belongs to the LysR transcriptional regulatory family.</text>
</comment>
<evidence type="ECO:0000256" key="3">
    <source>
        <dbReference type="ARBA" id="ARBA00023125"/>
    </source>
</evidence>
<feature type="domain" description="HTH lysR-type" evidence="5">
    <location>
        <begin position="4"/>
        <end position="61"/>
    </location>
</feature>
<keyword evidence="7" id="KW-1185">Reference proteome</keyword>
<dbReference type="Gene3D" id="3.40.190.290">
    <property type="match status" value="1"/>
</dbReference>
<sequence>MARTPLHDITAFLMVAHKRSFTKAAAELGVTPSALSHTIRALEERLQLRLLSRTTRAVAPTEAGEQLQRRLSPLFEQVNTEIEAITSLSKTPSGSIRITCVDAAIETVFRPKLRAFLTKYPEINVEFSMDYALVDIVAERFDAGVRIGASLEKDMIATCISPKWRFCVVGTPAYFEKHGIPSTPHDLSDHKCINMHMKTAGGHFRWEFQTPQGRDFSLKVNGQATFNTTFLVLSGALDDLGLGYVPRTIAEPYLKSGQLVEVLAEWCPEYDGYYLYYPSRKQHSPAFAAFLQAMRWTDESA</sequence>
<evidence type="ECO:0000313" key="7">
    <source>
        <dbReference type="Proteomes" id="UP001062443"/>
    </source>
</evidence>
<organism evidence="6 7">
    <name type="scientific">Neokomagataea tanensis NBRC 106556</name>
    <dbReference type="NCBI Taxonomy" id="1223519"/>
    <lineage>
        <taxon>Bacteria</taxon>
        <taxon>Pseudomonadati</taxon>
        <taxon>Pseudomonadota</taxon>
        <taxon>Alphaproteobacteria</taxon>
        <taxon>Acetobacterales</taxon>
        <taxon>Acetobacteraceae</taxon>
        <taxon>Neokomagataea</taxon>
    </lineage>
</organism>
<dbReference type="SUPFAM" id="SSF46785">
    <property type="entry name" value="Winged helix' DNA-binding domain"/>
    <property type="match status" value="1"/>
</dbReference>
<name>A0ABQ0QGC6_9PROT</name>
<keyword evidence="2" id="KW-0805">Transcription regulation</keyword>
<dbReference type="Pfam" id="PF00126">
    <property type="entry name" value="HTH_1"/>
    <property type="match status" value="1"/>
</dbReference>
<dbReference type="PANTHER" id="PTHR30537">
    <property type="entry name" value="HTH-TYPE TRANSCRIPTIONAL REGULATOR"/>
    <property type="match status" value="1"/>
</dbReference>
<dbReference type="RefSeq" id="WP_068167607.1">
    <property type="nucleotide sequence ID" value="NZ_BAQB01000001.1"/>
</dbReference>